<protein>
    <submittedName>
        <fullName evidence="12">Fimbria/pilus outer membrane usher protein</fullName>
    </submittedName>
</protein>
<sequence length="937" mass="99871">MTIPAAHADQVEFNSVFLPEGSRSLDLAIYQKGNPVLPGTYRADIALNGELRNRQDIRINANDDGSNPVVCISRKLLELLGVNISLLSPEAMTLLAEGQCVELGKLIANATAVFLPEIQQVNISIPQASLRRNARGYVSPELWDSGVTSGMLGYNFNSYHNKSGGTSFDSAYLGLNGGFNMGGWRFRHNGALSWQQQGGSRYQVLDTYARRDMTALKSQLTLGDANTSGEIFDTLSFRGAQLASDDRMLPNSLRGYAPVVRGIARTNARVSIRQAGNLLLETTVAPGAFVIDDMYATGYGGDLNVTVSEADGSEQRFVVPYAAVSQLLRPGSLRFGAAAGVTRNNFLSKQARVLQGTLQYGLNNSLTGYGGLQASEDYLSLLGGVAFALPIGAVSIDLSHAQTKLAADTAKGQSLRLSYSKNVLSTGSNFSMAAYRFSTSGYLDFANATQVLDAERNGYDSNMQYRPRNRVSLTADQRLGAWGQVSISGYAQNYWNRPGQDLQYQLSYNKQVGRVSYGINANRSKVSYGGMESRIQLTLSMPLGGNDSLYRPQMSAQVSRDTDGRYDQLATLSGSAGEERQFSYGASVSRNGSSNSSTLNGQYTGAQAMVGASVGRGTGYSSASVSMSGSVVAHPGGVTLTPLRGETIAVVHAPGAAGAKVAGYPGLRLDASGNAVLPYLRPYELNEVAIDPQGTSMDVELSETSQQVAPRDGAVVFLKYGTSTGRAILFNVSLANGEVLAFGATVKDEQGLPVGVVGQGGQLYARLQETTRQLSISWGGRAHERCTLAIPASVMQGEGGKLQQADAVCVPELINAKAAPADERSAELLGGTHTVDIFVNGQRMERRDVAFLPVAGESRPSPCMSTVDLQEYGVQLSKEQLLLPCQQVLASIPGASWSHEAAVQRLDLQVPAAFLMARSPRQGPQLAAAGITQKRKP</sequence>
<dbReference type="PROSITE" id="PS01151">
    <property type="entry name" value="FIMBRIAL_USHER"/>
    <property type="match status" value="1"/>
</dbReference>
<keyword evidence="3 9" id="KW-0813">Transport</keyword>
<dbReference type="PANTHER" id="PTHR30451:SF20">
    <property type="entry name" value="FIMBRIAE USHER"/>
    <property type="match status" value="1"/>
</dbReference>
<gene>
    <name evidence="12" type="ORF">OPV09_13930</name>
</gene>
<evidence type="ECO:0000256" key="4">
    <source>
        <dbReference type="ARBA" id="ARBA00022452"/>
    </source>
</evidence>
<evidence type="ECO:0000256" key="1">
    <source>
        <dbReference type="ARBA" id="ARBA00004571"/>
    </source>
</evidence>
<proteinExistence type="inferred from homology"/>
<dbReference type="Proteomes" id="UP001373909">
    <property type="component" value="Chromosome"/>
</dbReference>
<feature type="domain" description="PapC N-terminal" evidence="11">
    <location>
        <begin position="12"/>
        <end position="157"/>
    </location>
</feature>
<dbReference type="Gene3D" id="2.60.40.2070">
    <property type="match status" value="1"/>
</dbReference>
<keyword evidence="5 9" id="KW-0812">Transmembrane</keyword>
<evidence type="ECO:0000256" key="9">
    <source>
        <dbReference type="RuleBase" id="RU003884"/>
    </source>
</evidence>
<dbReference type="InterPro" id="IPR042186">
    <property type="entry name" value="FimD_plug_dom"/>
</dbReference>
<dbReference type="Gene3D" id="2.60.40.2610">
    <property type="entry name" value="Outer membrane usher protein FimD, plug domain"/>
    <property type="match status" value="1"/>
</dbReference>
<dbReference type="EMBL" id="CP142523">
    <property type="protein sequence ID" value="WWO49138.1"/>
    <property type="molecule type" value="Genomic_DNA"/>
</dbReference>
<organism evidence="12 13">
    <name type="scientific">Janthinobacterium aestuarii</name>
    <dbReference type="NCBI Taxonomy" id="2985511"/>
    <lineage>
        <taxon>Bacteria</taxon>
        <taxon>Pseudomonadati</taxon>
        <taxon>Pseudomonadota</taxon>
        <taxon>Betaproteobacteria</taxon>
        <taxon>Burkholderiales</taxon>
        <taxon>Oxalobacteraceae</taxon>
        <taxon>Janthinobacterium</taxon>
    </lineage>
</organism>
<keyword evidence="6" id="KW-0732">Signal</keyword>
<evidence type="ECO:0000256" key="5">
    <source>
        <dbReference type="ARBA" id="ARBA00022692"/>
    </source>
</evidence>
<dbReference type="InterPro" id="IPR018030">
    <property type="entry name" value="Fimbrial_membr_usher_CS"/>
</dbReference>
<keyword evidence="9" id="KW-1029">Fimbrium biogenesis</keyword>
<reference evidence="12 13" key="1">
    <citation type="submission" date="2024-01" db="EMBL/GenBank/DDBJ databases">
        <title>Draft genome sequences of nine bacterial species from freshwater ponds near Washington, DC.</title>
        <authorList>
            <person name="Pavloudi C."/>
            <person name="Oliver L."/>
            <person name="Slattery K."/>
            <person name="Lissner G."/>
            <person name="Saw J.H."/>
        </authorList>
    </citation>
    <scope>NUCLEOTIDE SEQUENCE [LARGE SCALE GENOMIC DNA]</scope>
    <source>
        <strain evidence="13">TB1-E2</strain>
    </source>
</reference>
<dbReference type="Pfam" id="PF13954">
    <property type="entry name" value="PapC_N"/>
    <property type="match status" value="2"/>
</dbReference>
<evidence type="ECO:0000313" key="13">
    <source>
        <dbReference type="Proteomes" id="UP001373909"/>
    </source>
</evidence>
<dbReference type="Gene3D" id="2.60.40.3110">
    <property type="match status" value="1"/>
</dbReference>
<comment type="similarity">
    <text evidence="2 9">Belongs to the fimbrial export usher family.</text>
</comment>
<name>A0ABZ2GYQ5_9BURK</name>
<keyword evidence="7 9" id="KW-0472">Membrane</keyword>
<evidence type="ECO:0000259" key="11">
    <source>
        <dbReference type="Pfam" id="PF13954"/>
    </source>
</evidence>
<evidence type="ECO:0000259" key="10">
    <source>
        <dbReference type="Pfam" id="PF13953"/>
    </source>
</evidence>
<dbReference type="InterPro" id="IPR043142">
    <property type="entry name" value="PapC-like_C_sf"/>
</dbReference>
<keyword evidence="13" id="KW-1185">Reference proteome</keyword>
<dbReference type="InterPro" id="IPR025885">
    <property type="entry name" value="PapC_N"/>
</dbReference>
<evidence type="ECO:0000313" key="12">
    <source>
        <dbReference type="EMBL" id="WWO49138.1"/>
    </source>
</evidence>
<keyword evidence="8 9" id="KW-0998">Cell outer membrane</keyword>
<dbReference type="SUPFAM" id="SSF141729">
    <property type="entry name" value="FimD N-terminal domain-like"/>
    <property type="match status" value="2"/>
</dbReference>
<dbReference type="Gene3D" id="3.10.20.410">
    <property type="match status" value="2"/>
</dbReference>
<dbReference type="Pfam" id="PF00577">
    <property type="entry name" value="Usher"/>
    <property type="match status" value="1"/>
</dbReference>
<dbReference type="InterPro" id="IPR000015">
    <property type="entry name" value="Fimb_usher"/>
</dbReference>
<dbReference type="PANTHER" id="PTHR30451">
    <property type="entry name" value="OUTER MEMBRANE USHER PROTEIN"/>
    <property type="match status" value="1"/>
</dbReference>
<feature type="domain" description="PapC N-terminal" evidence="11">
    <location>
        <begin position="825"/>
        <end position="919"/>
    </location>
</feature>
<keyword evidence="4" id="KW-1134">Transmembrane beta strand</keyword>
<evidence type="ECO:0000256" key="8">
    <source>
        <dbReference type="ARBA" id="ARBA00023237"/>
    </source>
</evidence>
<evidence type="ECO:0000256" key="6">
    <source>
        <dbReference type="ARBA" id="ARBA00022729"/>
    </source>
</evidence>
<dbReference type="RefSeq" id="WP_338682192.1">
    <property type="nucleotide sequence ID" value="NZ_CP142523.1"/>
</dbReference>
<evidence type="ECO:0000256" key="3">
    <source>
        <dbReference type="ARBA" id="ARBA00022448"/>
    </source>
</evidence>
<evidence type="ECO:0000256" key="2">
    <source>
        <dbReference type="ARBA" id="ARBA00008064"/>
    </source>
</evidence>
<dbReference type="InterPro" id="IPR037224">
    <property type="entry name" value="PapC_N_sf"/>
</dbReference>
<feature type="domain" description="PapC-like C-terminal" evidence="10">
    <location>
        <begin position="729"/>
        <end position="789"/>
    </location>
</feature>
<dbReference type="InterPro" id="IPR025949">
    <property type="entry name" value="PapC-like_C"/>
</dbReference>
<comment type="subcellular location">
    <subcellularLocation>
        <location evidence="1 9">Cell outer membrane</location>
        <topology evidence="1 9">Multi-pass membrane protein</topology>
    </subcellularLocation>
</comment>
<dbReference type="Pfam" id="PF13953">
    <property type="entry name" value="PapC_C"/>
    <property type="match status" value="1"/>
</dbReference>
<evidence type="ECO:0000256" key="7">
    <source>
        <dbReference type="ARBA" id="ARBA00023136"/>
    </source>
</evidence>
<accession>A0ABZ2GYQ5</accession>